<dbReference type="GO" id="GO:0005682">
    <property type="term" value="C:U5 snRNP"/>
    <property type="evidence" value="ECO:0007669"/>
    <property type="project" value="InterPro"/>
</dbReference>
<dbReference type="Pfam" id="PF02213">
    <property type="entry name" value="GYF"/>
    <property type="match status" value="1"/>
</dbReference>
<sequence>MAKRPYSVAFDTKGIDDVKSVKQEGKKHSLDSDEEDSGAEEEKRNVLNADDIEGEEEGIGGIEGEACIITITPFNMKEELEEGHFDTQGHYHWKKEKDIRDGWLDNIDWVKIKGRPEDKYKIHKDDAMRGLGDDSSSSEEEPEAKFDLIENYQELLKHMKPKETIAKTLQRLGANSKISSAERWKRKKAGIVDENSKIVTNLTELANQILTKTGNMDIYQETYEKISKIISKKVKKREEVELDMYADDFDQKEKDCMENNSKNNAGPSEDKEIINDENSNQVQWEFKWNQNDSEVSGPHSTEQMHKWAVEGHFKTGVWVRKYGEDSQFYNSNRLDFELYM</sequence>
<dbReference type="EMBL" id="BGZK01002305">
    <property type="protein sequence ID" value="GBP92752.1"/>
    <property type="molecule type" value="Genomic_DNA"/>
</dbReference>
<dbReference type="InterPro" id="IPR035445">
    <property type="entry name" value="GYF-like_dom_sf"/>
</dbReference>
<feature type="region of interest" description="Disordered" evidence="1">
    <location>
        <begin position="20"/>
        <end position="58"/>
    </location>
</feature>
<comment type="caution">
    <text evidence="3">The sequence shown here is derived from an EMBL/GenBank/DDBJ whole genome shotgun (WGS) entry which is preliminary data.</text>
</comment>
<dbReference type="PANTHER" id="PTHR13138">
    <property type="entry name" value="PROTEIN LIN1"/>
    <property type="match status" value="1"/>
</dbReference>
<dbReference type="AlphaFoldDB" id="A0A4C1ZZ36"/>
<protein>
    <submittedName>
        <fullName evidence="3">CD2 antigen cytoplasmic tail-binding protein 2 homolog</fullName>
    </submittedName>
</protein>
<feature type="compositionally biased region" description="Basic and acidic residues" evidence="1">
    <location>
        <begin position="20"/>
        <end position="31"/>
    </location>
</feature>
<accession>A0A4C1ZZ36</accession>
<gene>
    <name evidence="3" type="primary">holn1</name>
    <name evidence="3" type="ORF">EVAR_63777_1</name>
</gene>
<name>A0A4C1ZZ36_EUMVA</name>
<dbReference type="STRING" id="151549.A0A4C1ZZ36"/>
<dbReference type="PROSITE" id="PS50829">
    <property type="entry name" value="GYF"/>
    <property type="match status" value="1"/>
</dbReference>
<organism evidence="3 4">
    <name type="scientific">Eumeta variegata</name>
    <name type="common">Bagworm moth</name>
    <name type="synonym">Eumeta japonica</name>
    <dbReference type="NCBI Taxonomy" id="151549"/>
    <lineage>
        <taxon>Eukaryota</taxon>
        <taxon>Metazoa</taxon>
        <taxon>Ecdysozoa</taxon>
        <taxon>Arthropoda</taxon>
        <taxon>Hexapoda</taxon>
        <taxon>Insecta</taxon>
        <taxon>Pterygota</taxon>
        <taxon>Neoptera</taxon>
        <taxon>Endopterygota</taxon>
        <taxon>Lepidoptera</taxon>
        <taxon>Glossata</taxon>
        <taxon>Ditrysia</taxon>
        <taxon>Tineoidea</taxon>
        <taxon>Psychidae</taxon>
        <taxon>Oiketicinae</taxon>
        <taxon>Eumeta</taxon>
    </lineage>
</organism>
<dbReference type="InterPro" id="IPR039905">
    <property type="entry name" value="CD2BP2/Lin1"/>
</dbReference>
<dbReference type="OrthoDB" id="331341at2759"/>
<evidence type="ECO:0000256" key="1">
    <source>
        <dbReference type="SAM" id="MobiDB-lite"/>
    </source>
</evidence>
<feature type="domain" description="GYF" evidence="2">
    <location>
        <begin position="281"/>
        <end position="335"/>
    </location>
</feature>
<reference evidence="3 4" key="1">
    <citation type="journal article" date="2019" name="Commun. Biol.">
        <title>The bagworm genome reveals a unique fibroin gene that provides high tensile strength.</title>
        <authorList>
            <person name="Kono N."/>
            <person name="Nakamura H."/>
            <person name="Ohtoshi R."/>
            <person name="Tomita M."/>
            <person name="Numata K."/>
            <person name="Arakawa K."/>
        </authorList>
    </citation>
    <scope>NUCLEOTIDE SEQUENCE [LARGE SCALE GENOMIC DNA]</scope>
</reference>
<dbReference type="InterPro" id="IPR003169">
    <property type="entry name" value="GYF"/>
</dbReference>
<dbReference type="FunFam" id="3.30.1490.40:FF:000005">
    <property type="entry name" value="CD2 antigen cytoplasmic tail-binding protein 2"/>
    <property type="match status" value="1"/>
</dbReference>
<dbReference type="SUPFAM" id="SSF55277">
    <property type="entry name" value="GYF domain"/>
    <property type="match status" value="1"/>
</dbReference>
<dbReference type="SMART" id="SM00444">
    <property type="entry name" value="GYF"/>
    <property type="match status" value="1"/>
</dbReference>
<evidence type="ECO:0000259" key="2">
    <source>
        <dbReference type="PROSITE" id="PS50829"/>
    </source>
</evidence>
<dbReference type="Gene3D" id="3.30.1490.40">
    <property type="match status" value="1"/>
</dbReference>
<evidence type="ECO:0000313" key="4">
    <source>
        <dbReference type="Proteomes" id="UP000299102"/>
    </source>
</evidence>
<dbReference type="PANTHER" id="PTHR13138:SF3">
    <property type="entry name" value="CD2 ANTIGEN CYTOPLASMIC TAIL-BINDING PROTEIN 2"/>
    <property type="match status" value="1"/>
</dbReference>
<dbReference type="Proteomes" id="UP000299102">
    <property type="component" value="Unassembled WGS sequence"/>
</dbReference>
<evidence type="ECO:0000313" key="3">
    <source>
        <dbReference type="EMBL" id="GBP92752.1"/>
    </source>
</evidence>
<proteinExistence type="predicted"/>
<keyword evidence="4" id="KW-1185">Reference proteome</keyword>